<keyword evidence="2" id="KW-1185">Reference proteome</keyword>
<dbReference type="PANTHER" id="PTHR37950:SF1">
    <property type="entry name" value="4-HYDROXYPHENYLACETATE CATABOLISM PROTEIN"/>
    <property type="match status" value="1"/>
</dbReference>
<dbReference type="CDD" id="cd00580">
    <property type="entry name" value="CHMI"/>
    <property type="match status" value="1"/>
</dbReference>
<dbReference type="EMBL" id="JAUIYO010000011">
    <property type="protein sequence ID" value="MFK2826461.1"/>
    <property type="molecule type" value="Genomic_DNA"/>
</dbReference>
<reference evidence="1 2" key="1">
    <citation type="submission" date="2023-07" db="EMBL/GenBank/DDBJ databases">
        <title>Bacillus lucianemedeirus sp. nov, a new species isolated from an immunobiological production facility.</title>
        <authorList>
            <person name="Costa L.V."/>
            <person name="Miranda R.V.S.L."/>
            <person name="Brandao M.L.L."/>
            <person name="Reis C.M.F."/>
            <person name="Frazao A.M."/>
            <person name="Cruz F.V."/>
            <person name="Baio P.V.P."/>
            <person name="Veras J.F.C."/>
            <person name="Ramos J.N."/>
            <person name="Vieira V."/>
        </authorList>
    </citation>
    <scope>NUCLEOTIDE SEQUENCE [LARGE SCALE GENOMIC DNA]</scope>
    <source>
        <strain evidence="1 2">B190/17</strain>
    </source>
</reference>
<accession>A0ABW8ICT3</accession>
<organism evidence="1 2">
    <name type="scientific">Bacillus lumedeiriae</name>
    <dbReference type="NCBI Taxonomy" id="3058829"/>
    <lineage>
        <taxon>Bacteria</taxon>
        <taxon>Bacillati</taxon>
        <taxon>Bacillota</taxon>
        <taxon>Bacilli</taxon>
        <taxon>Bacillales</taxon>
        <taxon>Bacillaceae</taxon>
        <taxon>Bacillus</taxon>
    </lineage>
</organism>
<dbReference type="SUPFAM" id="SSF55331">
    <property type="entry name" value="Tautomerase/MIF"/>
    <property type="match status" value="1"/>
</dbReference>
<dbReference type="Gene3D" id="3.30.429.10">
    <property type="entry name" value="Macrophage Migration Inhibitory Factor"/>
    <property type="match status" value="1"/>
</dbReference>
<protein>
    <submittedName>
        <fullName evidence="1">5-carboxymethyl-2-hydroxymuconate Delta-isomerase</fullName>
    </submittedName>
</protein>
<proteinExistence type="predicted"/>
<dbReference type="Pfam" id="PF02962">
    <property type="entry name" value="CHMI"/>
    <property type="match status" value="1"/>
</dbReference>
<evidence type="ECO:0000313" key="2">
    <source>
        <dbReference type="Proteomes" id="UP001619911"/>
    </source>
</evidence>
<dbReference type="Proteomes" id="UP001619911">
    <property type="component" value="Unassembled WGS sequence"/>
</dbReference>
<dbReference type="RefSeq" id="WP_404317965.1">
    <property type="nucleotide sequence ID" value="NZ_JAUIYO010000011.1"/>
</dbReference>
<comment type="caution">
    <text evidence="1">The sequence shown here is derived from an EMBL/GenBank/DDBJ whole genome shotgun (WGS) entry which is preliminary data.</text>
</comment>
<dbReference type="InterPro" id="IPR004220">
    <property type="entry name" value="5-COMe_2-OHmuconate_Isoase"/>
</dbReference>
<name>A0ABW8ICT3_9BACI</name>
<gene>
    <name evidence="1" type="ORF">QYG89_12430</name>
</gene>
<evidence type="ECO:0000313" key="1">
    <source>
        <dbReference type="EMBL" id="MFK2826461.1"/>
    </source>
</evidence>
<dbReference type="InterPro" id="IPR014347">
    <property type="entry name" value="Tautomerase/MIF_sf"/>
</dbReference>
<sequence length="133" mass="15058">MPHFIIEYTDNIKAEADIPALLKKINQSLISHDGVFPTGGIRSRAIELHDYCVADGTEDDAFVHAVLKIGAGRSEADKKAACDELFEMIKEHFAELFEKRYLALSMELIEFSEAGTYKHNNIHARYKKTTSER</sequence>
<dbReference type="PANTHER" id="PTHR37950">
    <property type="entry name" value="4-HYDROXYPHENYLACETATE CATABOLISM PROTEIN"/>
    <property type="match status" value="1"/>
</dbReference>